<dbReference type="PANTHER" id="PTHR47371:SF3">
    <property type="entry name" value="PHOSPHOGLYCEROL TRANSFERASE I"/>
    <property type="match status" value="1"/>
</dbReference>
<dbReference type="CDD" id="cd16015">
    <property type="entry name" value="LTA_synthase"/>
    <property type="match status" value="1"/>
</dbReference>
<evidence type="ECO:0000259" key="7">
    <source>
        <dbReference type="Pfam" id="PF00884"/>
    </source>
</evidence>
<comment type="pathway">
    <text evidence="2">Cell wall biogenesis; lipoteichoic acid biosynthesis.</text>
</comment>
<evidence type="ECO:0000313" key="9">
    <source>
        <dbReference type="Proteomes" id="UP000660110"/>
    </source>
</evidence>
<keyword evidence="5" id="KW-1133">Transmembrane helix</keyword>
<dbReference type="Pfam" id="PF00884">
    <property type="entry name" value="Sulfatase"/>
    <property type="match status" value="1"/>
</dbReference>
<dbReference type="AlphaFoldDB" id="A0A917BC95"/>
<evidence type="ECO:0000256" key="5">
    <source>
        <dbReference type="ARBA" id="ARBA00022989"/>
    </source>
</evidence>
<dbReference type="Proteomes" id="UP000660110">
    <property type="component" value="Unassembled WGS sequence"/>
</dbReference>
<dbReference type="EMBL" id="BMEL01000005">
    <property type="protein sequence ID" value="GGF34655.1"/>
    <property type="molecule type" value="Genomic_DNA"/>
</dbReference>
<comment type="subcellular location">
    <subcellularLocation>
        <location evidence="1">Cell membrane</location>
        <topology evidence="1">Multi-pass membrane protein</topology>
    </subcellularLocation>
</comment>
<dbReference type="Gene3D" id="3.40.720.10">
    <property type="entry name" value="Alkaline Phosphatase, subunit A"/>
    <property type="match status" value="1"/>
</dbReference>
<gene>
    <name evidence="8" type="ORF">GCM10010954_37180</name>
</gene>
<protein>
    <recommendedName>
        <fullName evidence="7">Sulfatase N-terminal domain-containing protein</fullName>
    </recommendedName>
</protein>
<keyword evidence="3" id="KW-1003">Cell membrane</keyword>
<keyword evidence="6" id="KW-0472">Membrane</keyword>
<evidence type="ECO:0000313" key="8">
    <source>
        <dbReference type="EMBL" id="GGF34655.1"/>
    </source>
</evidence>
<organism evidence="8 9">
    <name type="scientific">Halobacillus andaensis</name>
    <dbReference type="NCBI Taxonomy" id="1176239"/>
    <lineage>
        <taxon>Bacteria</taxon>
        <taxon>Bacillati</taxon>
        <taxon>Bacillota</taxon>
        <taxon>Bacilli</taxon>
        <taxon>Bacillales</taxon>
        <taxon>Bacillaceae</taxon>
        <taxon>Halobacillus</taxon>
    </lineage>
</organism>
<sequence>MLYEKRNTSYASAPVNRRLKPFAAVVVLAVLFLSLKPISMQVNGKGHLLLKKYTSDSHLSNYGVIGHQAIDWIEFLTSQQVLELSADEKEEINELLASEDRAVPREDPLLMPGLFEGKNLLMIQFESLQQFVIGQEVNGQEITPTLNRLVESGLSFENYYPQTAEGNSSDAELLVFNSLYPLKEGSTFFRYPMVDYPSLAKDFKEEGYTTTAFHGDEGTFWNRDAVYPSMGFDRYYDIDDYEDVEEHALGMGLSDEAFFEQTVNHLQELPKPYVASLITLTSHTPFLIPEDEKLINTGETKHTSLGNYFESIHYTDHYLGEFLKKLEEEGQMEDTVVVVYGDHNGVFKETKSEVEQWNGRAITEEQWRTDFTSVPFIVSSTDLKKPLHVTDVAGQIDTAPTLRDWFGLPDETTALGHNINRFMNEDVFLLRGDYGERIVIGQDRKVTDYQPGHFETLEVSERLIKSNFNHLSE</sequence>
<evidence type="ECO:0000256" key="1">
    <source>
        <dbReference type="ARBA" id="ARBA00004651"/>
    </source>
</evidence>
<dbReference type="PANTHER" id="PTHR47371">
    <property type="entry name" value="LIPOTEICHOIC ACID SYNTHASE"/>
    <property type="match status" value="1"/>
</dbReference>
<dbReference type="Gene3D" id="3.30.1120.170">
    <property type="match status" value="1"/>
</dbReference>
<dbReference type="InterPro" id="IPR000917">
    <property type="entry name" value="Sulfatase_N"/>
</dbReference>
<keyword evidence="9" id="KW-1185">Reference proteome</keyword>
<reference evidence="8" key="2">
    <citation type="submission" date="2020-09" db="EMBL/GenBank/DDBJ databases">
        <authorList>
            <person name="Sun Q."/>
            <person name="Zhou Y."/>
        </authorList>
    </citation>
    <scope>NUCLEOTIDE SEQUENCE</scope>
    <source>
        <strain evidence="8">CGMCC 1.12153</strain>
    </source>
</reference>
<keyword evidence="4" id="KW-0812">Transmembrane</keyword>
<dbReference type="SUPFAM" id="SSF53649">
    <property type="entry name" value="Alkaline phosphatase-like"/>
    <property type="match status" value="1"/>
</dbReference>
<evidence type="ECO:0000256" key="2">
    <source>
        <dbReference type="ARBA" id="ARBA00004936"/>
    </source>
</evidence>
<evidence type="ECO:0000256" key="4">
    <source>
        <dbReference type="ARBA" id="ARBA00022692"/>
    </source>
</evidence>
<evidence type="ECO:0000256" key="3">
    <source>
        <dbReference type="ARBA" id="ARBA00022475"/>
    </source>
</evidence>
<feature type="domain" description="Sulfatase N-terminal" evidence="7">
    <location>
        <begin position="118"/>
        <end position="407"/>
    </location>
</feature>
<reference evidence="8" key="1">
    <citation type="journal article" date="2014" name="Int. J. Syst. Evol. Microbiol.">
        <title>Complete genome sequence of Corynebacterium casei LMG S-19264T (=DSM 44701T), isolated from a smear-ripened cheese.</title>
        <authorList>
            <consortium name="US DOE Joint Genome Institute (JGI-PGF)"/>
            <person name="Walter F."/>
            <person name="Albersmeier A."/>
            <person name="Kalinowski J."/>
            <person name="Ruckert C."/>
        </authorList>
    </citation>
    <scope>NUCLEOTIDE SEQUENCE</scope>
    <source>
        <strain evidence="8">CGMCC 1.12153</strain>
    </source>
</reference>
<dbReference type="InterPro" id="IPR050448">
    <property type="entry name" value="OpgB/LTA_synthase_biosynth"/>
</dbReference>
<name>A0A917BC95_HALAA</name>
<dbReference type="GO" id="GO:0005886">
    <property type="term" value="C:plasma membrane"/>
    <property type="evidence" value="ECO:0007669"/>
    <property type="project" value="UniProtKB-SubCell"/>
</dbReference>
<dbReference type="InterPro" id="IPR017850">
    <property type="entry name" value="Alkaline_phosphatase_core_sf"/>
</dbReference>
<accession>A0A917BC95</accession>
<evidence type="ECO:0000256" key="6">
    <source>
        <dbReference type="ARBA" id="ARBA00023136"/>
    </source>
</evidence>
<proteinExistence type="predicted"/>
<comment type="caution">
    <text evidence="8">The sequence shown here is derived from an EMBL/GenBank/DDBJ whole genome shotgun (WGS) entry which is preliminary data.</text>
</comment>